<organism evidence="2 3">
    <name type="scientific">Flavobacterium rhizophilum</name>
    <dbReference type="NCBI Taxonomy" id="3163296"/>
    <lineage>
        <taxon>Bacteria</taxon>
        <taxon>Pseudomonadati</taxon>
        <taxon>Bacteroidota</taxon>
        <taxon>Flavobacteriia</taxon>
        <taxon>Flavobacteriales</taxon>
        <taxon>Flavobacteriaceae</taxon>
        <taxon>Flavobacterium</taxon>
    </lineage>
</organism>
<evidence type="ECO:0000313" key="3">
    <source>
        <dbReference type="Proteomes" id="UP001629059"/>
    </source>
</evidence>
<reference evidence="2 3" key="1">
    <citation type="submission" date="2024-06" db="EMBL/GenBank/DDBJ databases">
        <authorList>
            <person name="Kaempfer P."/>
            <person name="Viver T."/>
        </authorList>
    </citation>
    <scope>NUCLEOTIDE SEQUENCE [LARGE SCALE GENOMIC DNA]</scope>
    <source>
        <strain evidence="2 3">ST-75</strain>
    </source>
</reference>
<feature type="signal peptide" evidence="1">
    <location>
        <begin position="1"/>
        <end position="22"/>
    </location>
</feature>
<comment type="caution">
    <text evidence="2">The sequence shown here is derived from an EMBL/GenBank/DDBJ whole genome shotgun (WGS) entry which is preliminary data.</text>
</comment>
<gene>
    <name evidence="2" type="ORF">ABS768_03200</name>
</gene>
<dbReference type="EMBL" id="JBELQB010000002">
    <property type="protein sequence ID" value="MFL9836487.1"/>
    <property type="molecule type" value="Genomic_DNA"/>
</dbReference>
<keyword evidence="1" id="KW-0732">Signal</keyword>
<name>A0ABW8Y9I8_9FLAO</name>
<protein>
    <recommendedName>
        <fullName evidence="4">Lipoprotein</fullName>
    </recommendedName>
</protein>
<feature type="chain" id="PRO_5047307263" description="Lipoprotein" evidence="1">
    <location>
        <begin position="23"/>
        <end position="223"/>
    </location>
</feature>
<dbReference type="Proteomes" id="UP001629059">
    <property type="component" value="Unassembled WGS sequence"/>
</dbReference>
<keyword evidence="3" id="KW-1185">Reference proteome</keyword>
<proteinExistence type="predicted"/>
<dbReference type="PROSITE" id="PS51257">
    <property type="entry name" value="PROKAR_LIPOPROTEIN"/>
    <property type="match status" value="1"/>
</dbReference>
<sequence length="223" mass="25549">MKQALKLLLLATFALLTGCNNSSVKPIDEEKGFDYGRIRNEKYSNTFFNLEMNVPKNWHPQNKEEIKELTNEGRKIVAGGNENTEARIKASEINTASLLVVFKYDEEDDVMDYNANFMLVAENIKNATAIKTGKQYLNHAQKLIMGSALAITEIDKEFEKRTINGIDFYQMNMTVDIEGVPVYQTYLVTVENNFALSLIYSYLNEEQKNEIEEKAINTIKHKK</sequence>
<evidence type="ECO:0000313" key="2">
    <source>
        <dbReference type="EMBL" id="MFL9836487.1"/>
    </source>
</evidence>
<accession>A0ABW8Y9I8</accession>
<dbReference type="RefSeq" id="WP_408073543.1">
    <property type="nucleotide sequence ID" value="NZ_JBELQB010000002.1"/>
</dbReference>
<evidence type="ECO:0000256" key="1">
    <source>
        <dbReference type="SAM" id="SignalP"/>
    </source>
</evidence>
<evidence type="ECO:0008006" key="4">
    <source>
        <dbReference type="Google" id="ProtNLM"/>
    </source>
</evidence>